<dbReference type="Proteomes" id="UP001219525">
    <property type="component" value="Unassembled WGS sequence"/>
</dbReference>
<evidence type="ECO:0000313" key="2">
    <source>
        <dbReference type="EMBL" id="KAJ7213625.1"/>
    </source>
</evidence>
<name>A0AAD6VLT5_9AGAR</name>
<keyword evidence="3" id="KW-1185">Reference proteome</keyword>
<proteinExistence type="predicted"/>
<evidence type="ECO:0000313" key="3">
    <source>
        <dbReference type="Proteomes" id="UP001219525"/>
    </source>
</evidence>
<feature type="compositionally biased region" description="Low complexity" evidence="1">
    <location>
        <begin position="107"/>
        <end position="120"/>
    </location>
</feature>
<reference evidence="2" key="1">
    <citation type="submission" date="2023-03" db="EMBL/GenBank/DDBJ databases">
        <title>Massive genome expansion in bonnet fungi (Mycena s.s.) driven by repeated elements and novel gene families across ecological guilds.</title>
        <authorList>
            <consortium name="Lawrence Berkeley National Laboratory"/>
            <person name="Harder C.B."/>
            <person name="Miyauchi S."/>
            <person name="Viragh M."/>
            <person name="Kuo A."/>
            <person name="Thoen E."/>
            <person name="Andreopoulos B."/>
            <person name="Lu D."/>
            <person name="Skrede I."/>
            <person name="Drula E."/>
            <person name="Henrissat B."/>
            <person name="Morin E."/>
            <person name="Kohler A."/>
            <person name="Barry K."/>
            <person name="LaButti K."/>
            <person name="Morin E."/>
            <person name="Salamov A."/>
            <person name="Lipzen A."/>
            <person name="Mereny Z."/>
            <person name="Hegedus B."/>
            <person name="Baldrian P."/>
            <person name="Stursova M."/>
            <person name="Weitz H."/>
            <person name="Taylor A."/>
            <person name="Grigoriev I.V."/>
            <person name="Nagy L.G."/>
            <person name="Martin F."/>
            <person name="Kauserud H."/>
        </authorList>
    </citation>
    <scope>NUCLEOTIDE SEQUENCE</scope>
    <source>
        <strain evidence="2">9144</strain>
    </source>
</reference>
<feature type="region of interest" description="Disordered" evidence="1">
    <location>
        <begin position="78"/>
        <end position="131"/>
    </location>
</feature>
<dbReference type="EMBL" id="JARJCW010000021">
    <property type="protein sequence ID" value="KAJ7213625.1"/>
    <property type="molecule type" value="Genomic_DNA"/>
</dbReference>
<organism evidence="2 3">
    <name type="scientific">Mycena pura</name>
    <dbReference type="NCBI Taxonomy" id="153505"/>
    <lineage>
        <taxon>Eukaryota</taxon>
        <taxon>Fungi</taxon>
        <taxon>Dikarya</taxon>
        <taxon>Basidiomycota</taxon>
        <taxon>Agaricomycotina</taxon>
        <taxon>Agaricomycetes</taxon>
        <taxon>Agaricomycetidae</taxon>
        <taxon>Agaricales</taxon>
        <taxon>Marasmiineae</taxon>
        <taxon>Mycenaceae</taxon>
        <taxon>Mycena</taxon>
    </lineage>
</organism>
<protein>
    <submittedName>
        <fullName evidence="2">Uncharacterized protein</fullName>
    </submittedName>
</protein>
<dbReference type="AlphaFoldDB" id="A0AAD6VLT5"/>
<sequence>MQLSRIAAERYESAVNVLTTYIVLPKRPAHCPGHLPPGARRPPHSPLHAVLPARPPPTALPATRRALCQSAACRSPCSLPATRRSPHAPTAHRALRLPSCRPPHSPLPATLPARPLPTARQSEAADDHKRM</sequence>
<evidence type="ECO:0000256" key="1">
    <source>
        <dbReference type="SAM" id="MobiDB-lite"/>
    </source>
</evidence>
<gene>
    <name evidence="2" type="ORF">GGX14DRAFT_563939</name>
</gene>
<feature type="region of interest" description="Disordered" evidence="1">
    <location>
        <begin position="33"/>
        <end position="60"/>
    </location>
</feature>
<comment type="caution">
    <text evidence="2">The sequence shown here is derived from an EMBL/GenBank/DDBJ whole genome shotgun (WGS) entry which is preliminary data.</text>
</comment>
<accession>A0AAD6VLT5</accession>